<evidence type="ECO:0000313" key="3">
    <source>
        <dbReference type="Proteomes" id="UP000664144"/>
    </source>
</evidence>
<dbReference type="EMBL" id="JAFLQZ010000020">
    <property type="protein sequence ID" value="MBO0360538.1"/>
    <property type="molecule type" value="Genomic_DNA"/>
</dbReference>
<reference evidence="2" key="1">
    <citation type="submission" date="2021-03" db="EMBL/GenBank/DDBJ databases">
        <authorList>
            <person name="Kim M.K."/>
        </authorList>
    </citation>
    <scope>NUCLEOTIDE SEQUENCE</scope>
    <source>
        <strain evidence="2">BT186</strain>
    </source>
</reference>
<name>A0A939JF19_9BACT</name>
<organism evidence="2 3">
    <name type="scientific">Hymenobacter telluris</name>
    <dbReference type="NCBI Taxonomy" id="2816474"/>
    <lineage>
        <taxon>Bacteria</taxon>
        <taxon>Pseudomonadati</taxon>
        <taxon>Bacteroidota</taxon>
        <taxon>Cytophagia</taxon>
        <taxon>Cytophagales</taxon>
        <taxon>Hymenobacteraceae</taxon>
        <taxon>Hymenobacter</taxon>
    </lineage>
</organism>
<keyword evidence="1" id="KW-0732">Signal</keyword>
<gene>
    <name evidence="2" type="ORF">J0X19_21430</name>
</gene>
<comment type="caution">
    <text evidence="2">The sequence shown here is derived from an EMBL/GenBank/DDBJ whole genome shotgun (WGS) entry which is preliminary data.</text>
</comment>
<proteinExistence type="predicted"/>
<feature type="chain" id="PRO_5037850383" evidence="1">
    <location>
        <begin position="24"/>
        <end position="399"/>
    </location>
</feature>
<dbReference type="AlphaFoldDB" id="A0A939JF19"/>
<evidence type="ECO:0000256" key="1">
    <source>
        <dbReference type="SAM" id="SignalP"/>
    </source>
</evidence>
<accession>A0A939JF19</accession>
<protein>
    <submittedName>
        <fullName evidence="2">Uncharacterized protein</fullName>
    </submittedName>
</protein>
<dbReference type="RefSeq" id="WP_206986457.1">
    <property type="nucleotide sequence ID" value="NZ_JAFLQZ010000020.1"/>
</dbReference>
<sequence>MFRILVTSGLVLLITLVSNHISAQQTTPATKPFIVSPVVGDVIDQQEKATYSLFPYYSANNFVEARFVRLLTPDSTVQLRTLLRDGRTVLRPFTAAELAAVRTSISTRQQELARLSSSTPAADSVGRRFRVFLRTGTVFDGELTATQPTLLEFLTSDLGVVQVSRRNIIRLEELTSQTSWRQPDRFDIGNGNRMFFQPTARNLRRNEGSVQYISVFVVGLNYGLTNNLSMGAYASLIPGLGLDEQLFALTPKVSAKVSDKFYAGGGLLYLRGFGGSAGVFYGNTTFGSADNNFTAGLGYGFSDGDVNRSPVIQLGGQTRISRRVSLISENYILTNRNSGAFGLYGAKINWERTSLGLGAFYLFLYREEDDFFDTRSRVYSSYIFPLYIDFTFRFGKGSR</sequence>
<keyword evidence="3" id="KW-1185">Reference proteome</keyword>
<dbReference type="Proteomes" id="UP000664144">
    <property type="component" value="Unassembled WGS sequence"/>
</dbReference>
<feature type="signal peptide" evidence="1">
    <location>
        <begin position="1"/>
        <end position="23"/>
    </location>
</feature>
<evidence type="ECO:0000313" key="2">
    <source>
        <dbReference type="EMBL" id="MBO0360538.1"/>
    </source>
</evidence>